<evidence type="ECO:0000313" key="2">
    <source>
        <dbReference type="Proteomes" id="UP000032287"/>
    </source>
</evidence>
<evidence type="ECO:0000313" key="1">
    <source>
        <dbReference type="EMBL" id="KIU19833.1"/>
    </source>
</evidence>
<name>A0A0D1JEB2_9LACO</name>
<keyword evidence="2" id="KW-1185">Reference proteome</keyword>
<dbReference type="RefSeq" id="WP_043712061.1">
    <property type="nucleotide sequence ID" value="NZ_JALOCT010000001.1"/>
</dbReference>
<dbReference type="STRING" id="137591.AO080_07935"/>
<dbReference type="EMBL" id="JWHU01000034">
    <property type="protein sequence ID" value="KIU19833.1"/>
    <property type="molecule type" value="Genomic_DNA"/>
</dbReference>
<proteinExistence type="predicted"/>
<dbReference type="PATRIC" id="fig|137591.25.peg.1828"/>
<accession>A0A0D1JEB2</accession>
<sequence length="160" mass="18437">MWLVWVALLVGLLLLALTLYRRYGRRLTERQIIASQQVVNAGMTVALQELANDLLLFAMERPTSTLVANIWGHEVMAFEFELPYRERQEVVVVRQALNNALRDYAQDENLVSASETDMALVVTDVWYDNRKPMLHVDVAHIVNEETAAYLRDLRKLNQPV</sequence>
<dbReference type="Proteomes" id="UP000032287">
    <property type="component" value="Unassembled WGS sequence"/>
</dbReference>
<comment type="caution">
    <text evidence="1">The sequence shown here is derived from an EMBL/GenBank/DDBJ whole genome shotgun (WGS) entry which is preliminary data.</text>
</comment>
<dbReference type="eggNOG" id="ENOG502ZQCN">
    <property type="taxonomic scope" value="Bacteria"/>
</dbReference>
<gene>
    <name evidence="1" type="ORF">QX99_01855</name>
</gene>
<dbReference type="AlphaFoldDB" id="A0A0D1JEB2"/>
<organism evidence="1 2">
    <name type="scientific">Weissella cibaria</name>
    <dbReference type="NCBI Taxonomy" id="137591"/>
    <lineage>
        <taxon>Bacteria</taxon>
        <taxon>Bacillati</taxon>
        <taxon>Bacillota</taxon>
        <taxon>Bacilli</taxon>
        <taxon>Lactobacillales</taxon>
        <taxon>Lactobacillaceae</taxon>
        <taxon>Weissella</taxon>
    </lineage>
</organism>
<reference evidence="1 2" key="1">
    <citation type="journal article" date="2015" name="Microbiology (Mosc.)">
        <title>Genomics of the Weissella cibaria species with an examination of its metabolic traits.</title>
        <authorList>
            <person name="Lynch K.M."/>
            <person name="Lucid A."/>
            <person name="Arendt E.K."/>
            <person name="Sleator R.D."/>
            <person name="Lucey B."/>
            <person name="Coffey A."/>
        </authorList>
    </citation>
    <scope>NUCLEOTIDE SEQUENCE [LARGE SCALE GENOMIC DNA]</scope>
    <source>
        <strain evidence="1 2">MG1</strain>
    </source>
</reference>
<protein>
    <submittedName>
        <fullName evidence="1">Uncharacterized protein</fullName>
    </submittedName>
</protein>